<accession>A0A8J8NVB6</accession>
<gene>
    <name evidence="3" type="ORF">FGO68_gene17069</name>
</gene>
<keyword evidence="4" id="KW-1185">Reference proteome</keyword>
<feature type="chain" id="PRO_5035180867" description="TLDc domain-containing protein" evidence="1">
    <location>
        <begin position="20"/>
        <end position="284"/>
    </location>
</feature>
<keyword evidence="1" id="KW-0732">Signal</keyword>
<proteinExistence type="predicted"/>
<protein>
    <recommendedName>
        <fullName evidence="2">TLDc domain-containing protein</fullName>
    </recommendedName>
</protein>
<dbReference type="EMBL" id="RRYP01004928">
    <property type="protein sequence ID" value="TNV82456.1"/>
    <property type="molecule type" value="Genomic_DNA"/>
</dbReference>
<dbReference type="Pfam" id="PF07534">
    <property type="entry name" value="TLD"/>
    <property type="match status" value="1"/>
</dbReference>
<evidence type="ECO:0000313" key="4">
    <source>
        <dbReference type="Proteomes" id="UP000785679"/>
    </source>
</evidence>
<organism evidence="3 4">
    <name type="scientific">Halteria grandinella</name>
    <dbReference type="NCBI Taxonomy" id="5974"/>
    <lineage>
        <taxon>Eukaryota</taxon>
        <taxon>Sar</taxon>
        <taxon>Alveolata</taxon>
        <taxon>Ciliophora</taxon>
        <taxon>Intramacronucleata</taxon>
        <taxon>Spirotrichea</taxon>
        <taxon>Stichotrichia</taxon>
        <taxon>Sporadotrichida</taxon>
        <taxon>Halteriidae</taxon>
        <taxon>Halteria</taxon>
    </lineage>
</organism>
<sequence length="284" mass="31082">MKLLLAGFVILATAATTLANDFVNAKTLKAGSFKLTDINAETVFAPPQSMAAADFTQAELQKYVDQLTECYDVDGNESLNKTELLKVVQGVLFGGECPNKPAAPVATDLLTETDLANLKTWFGGKSFTLNKLYSANNSRCSGAEWKKQVVGKSDLLIVAKTSYGKVLGAYAKSAIDNFSSYHFIADSEAQIFSFSSAQNFKILSSQSARAMEIWTQQNWFVDFGYDSLFWYDNAGACITRYDENTAKNYFGSTLKHINMTGYTGAGSWVEVSTAAIETFQVVFN</sequence>
<dbReference type="AlphaFoldDB" id="A0A8J8NVB6"/>
<name>A0A8J8NVB6_HALGN</name>
<dbReference type="InterPro" id="IPR006571">
    <property type="entry name" value="TLDc_dom"/>
</dbReference>
<evidence type="ECO:0000259" key="2">
    <source>
        <dbReference type="Pfam" id="PF07534"/>
    </source>
</evidence>
<feature type="domain" description="TLDc" evidence="2">
    <location>
        <begin position="108"/>
        <end position="227"/>
    </location>
</feature>
<evidence type="ECO:0000256" key="1">
    <source>
        <dbReference type="SAM" id="SignalP"/>
    </source>
</evidence>
<feature type="signal peptide" evidence="1">
    <location>
        <begin position="1"/>
        <end position="19"/>
    </location>
</feature>
<dbReference type="Proteomes" id="UP000785679">
    <property type="component" value="Unassembled WGS sequence"/>
</dbReference>
<reference evidence="3" key="1">
    <citation type="submission" date="2019-06" db="EMBL/GenBank/DDBJ databases">
        <authorList>
            <person name="Zheng W."/>
        </authorList>
    </citation>
    <scope>NUCLEOTIDE SEQUENCE</scope>
    <source>
        <strain evidence="3">QDHG01</strain>
    </source>
</reference>
<evidence type="ECO:0000313" key="3">
    <source>
        <dbReference type="EMBL" id="TNV82456.1"/>
    </source>
</evidence>
<comment type="caution">
    <text evidence="3">The sequence shown here is derived from an EMBL/GenBank/DDBJ whole genome shotgun (WGS) entry which is preliminary data.</text>
</comment>